<comment type="caution">
    <text evidence="2">The sequence shown here is derived from an EMBL/GenBank/DDBJ whole genome shotgun (WGS) entry which is preliminary data.</text>
</comment>
<feature type="transmembrane region" description="Helical" evidence="1">
    <location>
        <begin position="190"/>
        <end position="211"/>
    </location>
</feature>
<protein>
    <submittedName>
        <fullName evidence="2">Uncharacterized protein</fullName>
    </submittedName>
</protein>
<sequence length="362" mass="40139">MNKFQEDSARRGLENMPQNMPAWNSASKLSASFTPQALSTSPPQFGNADAAQDLYGLGVRIGFYLQALGMILYNYGNKKDYGKGLKVASGSITISILASWFVFASRKLFSPSEAIIVLLVLMSLSFPAKTTLLNPRTIVGETVGLITLLVAELGTCSALIWTFAQLVDTLPSLNTDNVVFFFAKVAIHGWFRYLALVYCIFDGITSLSFAYRIARVTAISWDCYKNGNTDADESEIERIKDITRQWQDIHIGIHCLRWLTWVLIIVTVELTVRWNHLSPTTDLQAPGQLIPLVTGIIILIDSSLVAGYQVIPRYVRPILTVVVNGAIGSVVRLFLMGWPVMRRKVLKTIAPTGEIDVNMDDN</sequence>
<dbReference type="EMBL" id="NCSJ02000077">
    <property type="protein sequence ID" value="RFU31368.1"/>
    <property type="molecule type" value="Genomic_DNA"/>
</dbReference>
<reference evidence="2 3" key="1">
    <citation type="submission" date="2018-05" db="EMBL/GenBank/DDBJ databases">
        <title>Draft genome sequence of Scytalidium lignicola DSM 105466, a ubiquitous saprotrophic fungus.</title>
        <authorList>
            <person name="Buettner E."/>
            <person name="Gebauer A.M."/>
            <person name="Hofrichter M."/>
            <person name="Liers C."/>
            <person name="Kellner H."/>
        </authorList>
    </citation>
    <scope>NUCLEOTIDE SEQUENCE [LARGE SCALE GENOMIC DNA]</scope>
    <source>
        <strain evidence="2 3">DSM 105466</strain>
    </source>
</reference>
<organism evidence="2 3">
    <name type="scientific">Scytalidium lignicola</name>
    <name type="common">Hyphomycete</name>
    <dbReference type="NCBI Taxonomy" id="5539"/>
    <lineage>
        <taxon>Eukaryota</taxon>
        <taxon>Fungi</taxon>
        <taxon>Dikarya</taxon>
        <taxon>Ascomycota</taxon>
        <taxon>Pezizomycotina</taxon>
        <taxon>Leotiomycetes</taxon>
        <taxon>Leotiomycetes incertae sedis</taxon>
        <taxon>Scytalidium</taxon>
    </lineage>
</organism>
<dbReference type="STRING" id="5539.A0A3E2HD75"/>
<accession>A0A3E2HD75</accession>
<feature type="transmembrane region" description="Helical" evidence="1">
    <location>
        <begin position="289"/>
        <end position="311"/>
    </location>
</feature>
<evidence type="ECO:0000313" key="3">
    <source>
        <dbReference type="Proteomes" id="UP000258309"/>
    </source>
</evidence>
<feature type="transmembrane region" description="Helical" evidence="1">
    <location>
        <begin position="318"/>
        <end position="338"/>
    </location>
</feature>
<dbReference type="OMA" id="KAFFFAK"/>
<feature type="transmembrane region" description="Helical" evidence="1">
    <location>
        <begin position="85"/>
        <end position="103"/>
    </location>
</feature>
<dbReference type="OrthoDB" id="3945378at2759"/>
<keyword evidence="1" id="KW-0472">Membrane</keyword>
<evidence type="ECO:0000313" key="2">
    <source>
        <dbReference type="EMBL" id="RFU31368.1"/>
    </source>
</evidence>
<evidence type="ECO:0000256" key="1">
    <source>
        <dbReference type="SAM" id="Phobius"/>
    </source>
</evidence>
<dbReference type="Proteomes" id="UP000258309">
    <property type="component" value="Unassembled WGS sequence"/>
</dbReference>
<name>A0A3E2HD75_SCYLI</name>
<gene>
    <name evidence="2" type="ORF">B7463_g4982</name>
</gene>
<keyword evidence="1" id="KW-0812">Transmembrane</keyword>
<feature type="transmembrane region" description="Helical" evidence="1">
    <location>
        <begin position="109"/>
        <end position="126"/>
    </location>
</feature>
<keyword evidence="1" id="KW-1133">Transmembrane helix</keyword>
<proteinExistence type="predicted"/>
<keyword evidence="3" id="KW-1185">Reference proteome</keyword>
<feature type="transmembrane region" description="Helical" evidence="1">
    <location>
        <begin position="138"/>
        <end position="164"/>
    </location>
</feature>
<feature type="non-terminal residue" evidence="2">
    <location>
        <position position="362"/>
    </location>
</feature>
<feature type="non-terminal residue" evidence="2">
    <location>
        <position position="1"/>
    </location>
</feature>
<feature type="transmembrane region" description="Helical" evidence="1">
    <location>
        <begin position="258"/>
        <end position="277"/>
    </location>
</feature>
<dbReference type="AlphaFoldDB" id="A0A3E2HD75"/>